<feature type="region of interest" description="Disordered" evidence="1">
    <location>
        <begin position="84"/>
        <end position="137"/>
    </location>
</feature>
<accession>A0AAD7BJ67</accession>
<keyword evidence="3" id="KW-1185">Reference proteome</keyword>
<sequence length="365" mass="42769">MAFNGRLSRCYHRFWHHRLVLDSNRACKFFTFYYLAHFVSQGELAHRLAKKFYAKTNKRNFERQIASQERRQRLLRAIKKRVDEHADKTAAAPPSDATITPPQAPPQAPRSRTKNALAPDDEVLPRTPPRQHHHISESKRTWLGTLEMEEEFPNDPALVDFLPKLKSHLLSRLLGVAYDGDETRYSIQDLADVNIVRERLYTHKLLRVNFTTYDVRRDQDTLNTRTHPDFMVLSHEDKDESSPHPYWYGRVIGIFHADVRHVGPKSKDTSKIRRMEFLWVRWFGRDLSRPGGWKYLRPHRIGFLDASDTESGAFGFLDPAEIIRAVHLEPAFHYGRTDQLLRGPSAARHYDGEDHQDYLFFYVNL</sequence>
<gene>
    <name evidence="2" type="ORF">B0H17DRAFT_964206</name>
</gene>
<evidence type="ECO:0000313" key="2">
    <source>
        <dbReference type="EMBL" id="KAJ7622688.1"/>
    </source>
</evidence>
<protein>
    <submittedName>
        <fullName evidence="2">Uncharacterized protein</fullName>
    </submittedName>
</protein>
<name>A0AAD7BJ67_MYCRO</name>
<organism evidence="2 3">
    <name type="scientific">Mycena rosella</name>
    <name type="common">Pink bonnet</name>
    <name type="synonym">Agaricus rosellus</name>
    <dbReference type="NCBI Taxonomy" id="1033263"/>
    <lineage>
        <taxon>Eukaryota</taxon>
        <taxon>Fungi</taxon>
        <taxon>Dikarya</taxon>
        <taxon>Basidiomycota</taxon>
        <taxon>Agaricomycotina</taxon>
        <taxon>Agaricomycetes</taxon>
        <taxon>Agaricomycetidae</taxon>
        <taxon>Agaricales</taxon>
        <taxon>Marasmiineae</taxon>
        <taxon>Mycenaceae</taxon>
        <taxon>Mycena</taxon>
    </lineage>
</organism>
<dbReference type="EMBL" id="JARKIE010000650">
    <property type="protein sequence ID" value="KAJ7622688.1"/>
    <property type="molecule type" value="Genomic_DNA"/>
</dbReference>
<dbReference type="AlphaFoldDB" id="A0AAD7BJ67"/>
<evidence type="ECO:0000313" key="3">
    <source>
        <dbReference type="Proteomes" id="UP001221757"/>
    </source>
</evidence>
<proteinExistence type="predicted"/>
<reference evidence="2" key="1">
    <citation type="submission" date="2023-03" db="EMBL/GenBank/DDBJ databases">
        <title>Massive genome expansion in bonnet fungi (Mycena s.s.) driven by repeated elements and novel gene families across ecological guilds.</title>
        <authorList>
            <consortium name="Lawrence Berkeley National Laboratory"/>
            <person name="Harder C.B."/>
            <person name="Miyauchi S."/>
            <person name="Viragh M."/>
            <person name="Kuo A."/>
            <person name="Thoen E."/>
            <person name="Andreopoulos B."/>
            <person name="Lu D."/>
            <person name="Skrede I."/>
            <person name="Drula E."/>
            <person name="Henrissat B."/>
            <person name="Morin E."/>
            <person name="Kohler A."/>
            <person name="Barry K."/>
            <person name="LaButti K."/>
            <person name="Morin E."/>
            <person name="Salamov A."/>
            <person name="Lipzen A."/>
            <person name="Mereny Z."/>
            <person name="Hegedus B."/>
            <person name="Baldrian P."/>
            <person name="Stursova M."/>
            <person name="Weitz H."/>
            <person name="Taylor A."/>
            <person name="Grigoriev I.V."/>
            <person name="Nagy L.G."/>
            <person name="Martin F."/>
            <person name="Kauserud H."/>
        </authorList>
    </citation>
    <scope>NUCLEOTIDE SEQUENCE</scope>
    <source>
        <strain evidence="2">CBHHK067</strain>
    </source>
</reference>
<dbReference type="Proteomes" id="UP001221757">
    <property type="component" value="Unassembled WGS sequence"/>
</dbReference>
<comment type="caution">
    <text evidence="2">The sequence shown here is derived from an EMBL/GenBank/DDBJ whole genome shotgun (WGS) entry which is preliminary data.</text>
</comment>
<evidence type="ECO:0000256" key="1">
    <source>
        <dbReference type="SAM" id="MobiDB-lite"/>
    </source>
</evidence>